<dbReference type="Gene3D" id="1.20.1740.10">
    <property type="entry name" value="Amino acid/polyamine transporter I"/>
    <property type="match status" value="1"/>
</dbReference>
<dbReference type="GO" id="GO:0022857">
    <property type="term" value="F:transmembrane transporter activity"/>
    <property type="evidence" value="ECO:0007669"/>
    <property type="project" value="InterPro"/>
</dbReference>
<comment type="caution">
    <text evidence="8">The sequence shown here is derived from an EMBL/GenBank/DDBJ whole genome shotgun (WGS) entry which is preliminary data.</text>
</comment>
<evidence type="ECO:0000256" key="4">
    <source>
        <dbReference type="ARBA" id="ARBA00022989"/>
    </source>
</evidence>
<evidence type="ECO:0000256" key="2">
    <source>
        <dbReference type="ARBA" id="ARBA00022448"/>
    </source>
</evidence>
<feature type="transmembrane region" description="Helical" evidence="7">
    <location>
        <begin position="423"/>
        <end position="445"/>
    </location>
</feature>
<dbReference type="EMBL" id="MSFO01000003">
    <property type="protein sequence ID" value="PLB50744.1"/>
    <property type="molecule type" value="Genomic_DNA"/>
</dbReference>
<dbReference type="PIRSF" id="PIRSF006060">
    <property type="entry name" value="AA_transporter"/>
    <property type="match status" value="1"/>
</dbReference>
<sequence>MQPSDSSQNELPTTFSVWSGISMGWNTINSFRGLSFMLFIGLAAGGLPGLLYGFIGCSVGVMSLTLVLAECSSRFATAGGAYHFATFLIPPKYRRGSAYVLGWFNYLGWTLTHASCCAVVSTLILALVNLCAPDYDVSVRWQLFQVYIGVATYAWLFNIFGLRWIPALELLGTWATVLGFLTFTVVLLAVALKASARSVLVDVNNDTGYSSSSLAVFLGLYNSMATLMAVDGPTHLAEELAQPKRVMPRMLIITVSSQCVVGIVWILVLGFSLVDLQSALDTATGVPITELVQQATGSTAAAIVFCLALLIHCGTSAVASATTSSRQGYAFARDGGMFCNHKLAEISPRFQLPLWSIHLPYGITAVVGIVYLFSHTAFNALVGGQSAFMTVSCGCPALILLLTRRRTLPPSDHGHGQWTLGPWADATYTVAVGYAVLVIAVVFIPQSHPVTSTSMNYTVLIVGAFLIVMGITWILEGRRTFHPPAKDPQREVLQGEVVLEELGMGGEGDGKGKGMRVDEEKM</sequence>
<evidence type="ECO:0000313" key="9">
    <source>
        <dbReference type="Proteomes" id="UP000234275"/>
    </source>
</evidence>
<dbReference type="GO" id="GO:0016020">
    <property type="term" value="C:membrane"/>
    <property type="evidence" value="ECO:0007669"/>
    <property type="project" value="UniProtKB-SubCell"/>
</dbReference>
<organism evidence="8 9">
    <name type="scientific">Aspergillus steynii IBT 23096</name>
    <dbReference type="NCBI Taxonomy" id="1392250"/>
    <lineage>
        <taxon>Eukaryota</taxon>
        <taxon>Fungi</taxon>
        <taxon>Dikarya</taxon>
        <taxon>Ascomycota</taxon>
        <taxon>Pezizomycotina</taxon>
        <taxon>Eurotiomycetes</taxon>
        <taxon>Eurotiomycetidae</taxon>
        <taxon>Eurotiales</taxon>
        <taxon>Aspergillaceae</taxon>
        <taxon>Aspergillus</taxon>
        <taxon>Aspergillus subgen. Circumdati</taxon>
    </lineage>
</organism>
<evidence type="ECO:0000256" key="6">
    <source>
        <dbReference type="SAM" id="MobiDB-lite"/>
    </source>
</evidence>
<dbReference type="GeneID" id="36560813"/>
<dbReference type="Pfam" id="PF13520">
    <property type="entry name" value="AA_permease_2"/>
    <property type="match status" value="1"/>
</dbReference>
<feature type="region of interest" description="Disordered" evidence="6">
    <location>
        <begin position="503"/>
        <end position="522"/>
    </location>
</feature>
<evidence type="ECO:0000313" key="8">
    <source>
        <dbReference type="EMBL" id="PLB50744.1"/>
    </source>
</evidence>
<dbReference type="InterPro" id="IPR002293">
    <property type="entry name" value="AA/rel_permease1"/>
</dbReference>
<dbReference type="VEuPathDB" id="FungiDB:P170DRAFT_474301"/>
<feature type="transmembrane region" description="Helical" evidence="7">
    <location>
        <begin position="352"/>
        <end position="374"/>
    </location>
</feature>
<dbReference type="STRING" id="1392250.A0A2I2GCY4"/>
<feature type="transmembrane region" description="Helical" evidence="7">
    <location>
        <begin position="380"/>
        <end position="402"/>
    </location>
</feature>
<name>A0A2I2GCY4_9EURO</name>
<feature type="transmembrane region" description="Helical" evidence="7">
    <location>
        <begin position="250"/>
        <end position="271"/>
    </location>
</feature>
<feature type="compositionally biased region" description="Basic and acidic residues" evidence="6">
    <location>
        <begin position="508"/>
        <end position="522"/>
    </location>
</feature>
<accession>A0A2I2GCY4</accession>
<dbReference type="OrthoDB" id="2417308at2759"/>
<proteinExistence type="predicted"/>
<keyword evidence="9" id="KW-1185">Reference proteome</keyword>
<feature type="transmembrane region" description="Helical" evidence="7">
    <location>
        <begin position="106"/>
        <end position="132"/>
    </location>
</feature>
<dbReference type="Proteomes" id="UP000234275">
    <property type="component" value="Unassembled WGS sequence"/>
</dbReference>
<evidence type="ECO:0000256" key="1">
    <source>
        <dbReference type="ARBA" id="ARBA00004141"/>
    </source>
</evidence>
<dbReference type="AlphaFoldDB" id="A0A2I2GCY4"/>
<evidence type="ECO:0000256" key="3">
    <source>
        <dbReference type="ARBA" id="ARBA00022692"/>
    </source>
</evidence>
<gene>
    <name evidence="8" type="ORF">P170DRAFT_474301</name>
</gene>
<keyword evidence="2" id="KW-0813">Transport</keyword>
<evidence type="ECO:0000256" key="7">
    <source>
        <dbReference type="SAM" id="Phobius"/>
    </source>
</evidence>
<comment type="subcellular location">
    <subcellularLocation>
        <location evidence="1">Membrane</location>
        <topology evidence="1">Multi-pass membrane protein</topology>
    </subcellularLocation>
</comment>
<dbReference type="PANTHER" id="PTHR45649">
    <property type="entry name" value="AMINO-ACID PERMEASE BAT1"/>
    <property type="match status" value="1"/>
</dbReference>
<feature type="transmembrane region" description="Helical" evidence="7">
    <location>
        <begin position="33"/>
        <end position="55"/>
    </location>
</feature>
<reference evidence="8 9" key="1">
    <citation type="submission" date="2016-12" db="EMBL/GenBank/DDBJ databases">
        <title>The genomes of Aspergillus section Nigri reveals drivers in fungal speciation.</title>
        <authorList>
            <consortium name="DOE Joint Genome Institute"/>
            <person name="Vesth T.C."/>
            <person name="Nybo J."/>
            <person name="Theobald S."/>
            <person name="Brandl J."/>
            <person name="Frisvad J.C."/>
            <person name="Nielsen K.F."/>
            <person name="Lyhne E.K."/>
            <person name="Kogle M.E."/>
            <person name="Kuo A."/>
            <person name="Riley R."/>
            <person name="Clum A."/>
            <person name="Nolan M."/>
            <person name="Lipzen A."/>
            <person name="Salamov A."/>
            <person name="Henrissat B."/>
            <person name="Wiebenga A."/>
            <person name="De Vries R.P."/>
            <person name="Grigoriev I.V."/>
            <person name="Mortensen U.H."/>
            <person name="Andersen M.R."/>
            <person name="Baker S.E."/>
        </authorList>
    </citation>
    <scope>NUCLEOTIDE SEQUENCE [LARGE SCALE GENOMIC DNA]</scope>
    <source>
        <strain evidence="8 9">IBT 23096</strain>
    </source>
</reference>
<dbReference type="RefSeq" id="XP_024706046.1">
    <property type="nucleotide sequence ID" value="XM_024853115.1"/>
</dbReference>
<protein>
    <submittedName>
        <fullName evidence="8">Amino acid transporter</fullName>
    </submittedName>
</protein>
<feature type="transmembrane region" description="Helical" evidence="7">
    <location>
        <begin position="457"/>
        <end position="475"/>
    </location>
</feature>
<dbReference type="PANTHER" id="PTHR45649:SF14">
    <property type="entry name" value="GABA PERMEASE"/>
    <property type="match status" value="1"/>
</dbReference>
<feature type="transmembrane region" description="Helical" evidence="7">
    <location>
        <begin position="144"/>
        <end position="165"/>
    </location>
</feature>
<keyword evidence="5 7" id="KW-0472">Membrane</keyword>
<keyword evidence="3 7" id="KW-0812">Transmembrane</keyword>
<evidence type="ECO:0000256" key="5">
    <source>
        <dbReference type="ARBA" id="ARBA00023136"/>
    </source>
</evidence>
<keyword evidence="4 7" id="KW-1133">Transmembrane helix</keyword>
<feature type="transmembrane region" description="Helical" evidence="7">
    <location>
        <begin position="171"/>
        <end position="192"/>
    </location>
</feature>